<reference evidence="4 5" key="1">
    <citation type="submission" date="2024-10" db="EMBL/GenBank/DDBJ databases">
        <title>The Natural Products Discovery Center: Release of the First 8490 Sequenced Strains for Exploring Actinobacteria Biosynthetic Diversity.</title>
        <authorList>
            <person name="Kalkreuter E."/>
            <person name="Kautsar S.A."/>
            <person name="Yang D."/>
            <person name="Bader C.D."/>
            <person name="Teijaro C.N."/>
            <person name="Fluegel L."/>
            <person name="Davis C.M."/>
            <person name="Simpson J.R."/>
            <person name="Lauterbach L."/>
            <person name="Steele A.D."/>
            <person name="Gui C."/>
            <person name="Meng S."/>
            <person name="Li G."/>
            <person name="Viehrig K."/>
            <person name="Ye F."/>
            <person name="Su P."/>
            <person name="Kiefer A.F."/>
            <person name="Nichols A."/>
            <person name="Cepeda A.J."/>
            <person name="Yan W."/>
            <person name="Fan B."/>
            <person name="Jiang Y."/>
            <person name="Adhikari A."/>
            <person name="Zheng C.-J."/>
            <person name="Schuster L."/>
            <person name="Cowan T.M."/>
            <person name="Smanski M.J."/>
            <person name="Chevrette M.G."/>
            <person name="De Carvalho L.P.S."/>
            <person name="Shen B."/>
        </authorList>
    </citation>
    <scope>NUCLEOTIDE SEQUENCE [LARGE SCALE GENOMIC DNA]</scope>
    <source>
        <strain evidence="4 5">NPDC020327</strain>
    </source>
</reference>
<dbReference type="InterPro" id="IPR036291">
    <property type="entry name" value="NAD(P)-bd_dom_sf"/>
</dbReference>
<dbReference type="SUPFAM" id="SSF55347">
    <property type="entry name" value="Glyceraldehyde-3-phosphate dehydrogenase-like, C-terminal domain"/>
    <property type="match status" value="1"/>
</dbReference>
<dbReference type="PANTHER" id="PTHR43818:SF11">
    <property type="entry name" value="BCDNA.GH03377"/>
    <property type="match status" value="1"/>
</dbReference>
<protein>
    <submittedName>
        <fullName evidence="4">Gfo/Idh/MocA family protein</fullName>
    </submittedName>
</protein>
<dbReference type="InterPro" id="IPR050463">
    <property type="entry name" value="Gfo/Idh/MocA_oxidrdct_glycsds"/>
</dbReference>
<comment type="caution">
    <text evidence="4">The sequence shown here is derived from an EMBL/GenBank/DDBJ whole genome shotgun (WGS) entry which is preliminary data.</text>
</comment>
<feature type="domain" description="Gfo/Idh/MocA-like oxidoreductase N-terminal" evidence="2">
    <location>
        <begin position="3"/>
        <end position="96"/>
    </location>
</feature>
<dbReference type="RefSeq" id="WP_055471165.1">
    <property type="nucleotide sequence ID" value="NZ_JBIRWE010000005.1"/>
</dbReference>
<evidence type="ECO:0000259" key="2">
    <source>
        <dbReference type="Pfam" id="PF01408"/>
    </source>
</evidence>
<keyword evidence="5" id="KW-1185">Reference proteome</keyword>
<sequence>MTRVLLIGAGEVGAKHLTALEEMPDVVVCAVADPSPPKVRPGVPLLAGWRAALRATSPELVIVATPPGIALTAARAAAETGATVLVEKPVVVDPAALVPQAGDERIFVGFQPHFAPGLAALFREPPAIRHAEVILACRRDRGYYRDWRTRYATAGGILHQQAIHGLALALRLMTPDPVLSCRAQLRRWRGWAEPEDRIEAELTFAEGRSIAVRARVDDHGTPRHEVLLHLADGRQLPITGRNLEHGLGPAAAAPSHQSLRLALYRALTDAAAGGAAHPCLFPLAALRRPLEVIDHVYRDAHGNSPAGSAA</sequence>
<accession>A0ABW7UUT1</accession>
<dbReference type="EMBL" id="JBIRWE010000005">
    <property type="protein sequence ID" value="MFI1965312.1"/>
    <property type="molecule type" value="Genomic_DNA"/>
</dbReference>
<evidence type="ECO:0000256" key="1">
    <source>
        <dbReference type="ARBA" id="ARBA00023002"/>
    </source>
</evidence>
<dbReference type="SUPFAM" id="SSF51735">
    <property type="entry name" value="NAD(P)-binding Rossmann-fold domains"/>
    <property type="match status" value="1"/>
</dbReference>
<name>A0ABW7UUT1_9ACTN</name>
<dbReference type="InterPro" id="IPR055170">
    <property type="entry name" value="GFO_IDH_MocA-like_dom"/>
</dbReference>
<evidence type="ECO:0000259" key="3">
    <source>
        <dbReference type="Pfam" id="PF22725"/>
    </source>
</evidence>
<proteinExistence type="predicted"/>
<evidence type="ECO:0000313" key="5">
    <source>
        <dbReference type="Proteomes" id="UP001611548"/>
    </source>
</evidence>
<feature type="domain" description="GFO/IDH/MocA-like oxidoreductase" evidence="3">
    <location>
        <begin position="129"/>
        <end position="226"/>
    </location>
</feature>
<dbReference type="Pfam" id="PF01408">
    <property type="entry name" value="GFO_IDH_MocA"/>
    <property type="match status" value="1"/>
</dbReference>
<dbReference type="Gene3D" id="3.40.50.720">
    <property type="entry name" value="NAD(P)-binding Rossmann-like Domain"/>
    <property type="match status" value="1"/>
</dbReference>
<keyword evidence="1" id="KW-0560">Oxidoreductase</keyword>
<dbReference type="Proteomes" id="UP001611548">
    <property type="component" value="Unassembled WGS sequence"/>
</dbReference>
<dbReference type="Pfam" id="PF22725">
    <property type="entry name" value="GFO_IDH_MocA_C3"/>
    <property type="match status" value="1"/>
</dbReference>
<gene>
    <name evidence="4" type="ORF">ACH429_14570</name>
</gene>
<dbReference type="InterPro" id="IPR000683">
    <property type="entry name" value="Gfo/Idh/MocA-like_OxRdtase_N"/>
</dbReference>
<evidence type="ECO:0000313" key="4">
    <source>
        <dbReference type="EMBL" id="MFI1965312.1"/>
    </source>
</evidence>
<organism evidence="4 5">
    <name type="scientific">Streptomyces pathocidini</name>
    <dbReference type="NCBI Taxonomy" id="1650571"/>
    <lineage>
        <taxon>Bacteria</taxon>
        <taxon>Bacillati</taxon>
        <taxon>Actinomycetota</taxon>
        <taxon>Actinomycetes</taxon>
        <taxon>Kitasatosporales</taxon>
        <taxon>Streptomycetaceae</taxon>
        <taxon>Streptomyces</taxon>
    </lineage>
</organism>
<dbReference type="PANTHER" id="PTHR43818">
    <property type="entry name" value="BCDNA.GH03377"/>
    <property type="match status" value="1"/>
</dbReference>
<dbReference type="Gene3D" id="3.30.360.10">
    <property type="entry name" value="Dihydrodipicolinate Reductase, domain 2"/>
    <property type="match status" value="1"/>
</dbReference>